<protein>
    <submittedName>
        <fullName evidence="2">Uncharacterized protein</fullName>
    </submittedName>
</protein>
<evidence type="ECO:0000313" key="3">
    <source>
        <dbReference type="Proteomes" id="UP001476798"/>
    </source>
</evidence>
<evidence type="ECO:0000313" key="2">
    <source>
        <dbReference type="EMBL" id="MEQ2179237.1"/>
    </source>
</evidence>
<keyword evidence="3" id="KW-1185">Reference proteome</keyword>
<accession>A0ABV0P712</accession>
<reference evidence="2 3" key="1">
    <citation type="submission" date="2021-06" db="EMBL/GenBank/DDBJ databases">
        <authorList>
            <person name="Palmer J.M."/>
        </authorList>
    </citation>
    <scope>NUCLEOTIDE SEQUENCE [LARGE SCALE GENOMIC DNA]</scope>
    <source>
        <strain evidence="2 3">GA_2019</strain>
        <tissue evidence="2">Muscle</tissue>
    </source>
</reference>
<proteinExistence type="predicted"/>
<feature type="region of interest" description="Disordered" evidence="1">
    <location>
        <begin position="95"/>
        <end position="118"/>
    </location>
</feature>
<evidence type="ECO:0000256" key="1">
    <source>
        <dbReference type="SAM" id="MobiDB-lite"/>
    </source>
</evidence>
<feature type="compositionally biased region" description="Basic and acidic residues" evidence="1">
    <location>
        <begin position="96"/>
        <end position="108"/>
    </location>
</feature>
<sequence>MNLRCEQLFIKWSPSVQNGTFLLGSAAIFVPLLPPQFGGRFHKLRRRSGPGLHEHGGRASVRLELRAELLCCHDNTTGKVGQQAPATPLLAWQQDRSIKPERQDDSNTHTHTHTFHTL</sequence>
<comment type="caution">
    <text evidence="2">The sequence shown here is derived from an EMBL/GenBank/DDBJ whole genome shotgun (WGS) entry which is preliminary data.</text>
</comment>
<dbReference type="Proteomes" id="UP001476798">
    <property type="component" value="Unassembled WGS sequence"/>
</dbReference>
<organism evidence="2 3">
    <name type="scientific">Goodea atripinnis</name>
    <dbReference type="NCBI Taxonomy" id="208336"/>
    <lineage>
        <taxon>Eukaryota</taxon>
        <taxon>Metazoa</taxon>
        <taxon>Chordata</taxon>
        <taxon>Craniata</taxon>
        <taxon>Vertebrata</taxon>
        <taxon>Euteleostomi</taxon>
        <taxon>Actinopterygii</taxon>
        <taxon>Neopterygii</taxon>
        <taxon>Teleostei</taxon>
        <taxon>Neoteleostei</taxon>
        <taxon>Acanthomorphata</taxon>
        <taxon>Ovalentaria</taxon>
        <taxon>Atherinomorphae</taxon>
        <taxon>Cyprinodontiformes</taxon>
        <taxon>Goodeidae</taxon>
        <taxon>Goodea</taxon>
    </lineage>
</organism>
<name>A0ABV0P712_9TELE</name>
<dbReference type="EMBL" id="JAHRIO010062291">
    <property type="protein sequence ID" value="MEQ2179237.1"/>
    <property type="molecule type" value="Genomic_DNA"/>
</dbReference>
<gene>
    <name evidence="2" type="ORF">GOODEAATRI_022556</name>
</gene>